<dbReference type="InterPro" id="IPR017972">
    <property type="entry name" value="Cyt_P450_CS"/>
</dbReference>
<keyword evidence="4 8" id="KW-0479">Metal-binding</keyword>
<dbReference type="EMBL" id="JBHLTR010000131">
    <property type="protein sequence ID" value="MFC0562468.1"/>
    <property type="molecule type" value="Genomic_DNA"/>
</dbReference>
<keyword evidence="3 8" id="KW-0349">Heme</keyword>
<organism evidence="9 10">
    <name type="scientific">Halalkalibacter alkalisediminis</name>
    <dbReference type="NCBI Taxonomy" id="935616"/>
    <lineage>
        <taxon>Bacteria</taxon>
        <taxon>Bacillati</taxon>
        <taxon>Bacillota</taxon>
        <taxon>Bacilli</taxon>
        <taxon>Bacillales</taxon>
        <taxon>Bacillaceae</taxon>
        <taxon>Halalkalibacter</taxon>
    </lineage>
</organism>
<proteinExistence type="inferred from homology"/>
<dbReference type="PANTHER" id="PTHR24292:SF54">
    <property type="entry name" value="CYP9F3-RELATED"/>
    <property type="match status" value="1"/>
</dbReference>
<evidence type="ECO:0000256" key="3">
    <source>
        <dbReference type="ARBA" id="ARBA00022617"/>
    </source>
</evidence>
<evidence type="ECO:0000256" key="1">
    <source>
        <dbReference type="ARBA" id="ARBA00001971"/>
    </source>
</evidence>
<evidence type="ECO:0000256" key="6">
    <source>
        <dbReference type="ARBA" id="ARBA00023004"/>
    </source>
</evidence>
<dbReference type="InterPro" id="IPR001128">
    <property type="entry name" value="Cyt_P450"/>
</dbReference>
<gene>
    <name evidence="9" type="ORF">ACFFH4_26940</name>
</gene>
<evidence type="ECO:0000256" key="2">
    <source>
        <dbReference type="ARBA" id="ARBA00010617"/>
    </source>
</evidence>
<dbReference type="Pfam" id="PF00067">
    <property type="entry name" value="p450"/>
    <property type="match status" value="1"/>
</dbReference>
<keyword evidence="6 8" id="KW-0408">Iron</keyword>
<keyword evidence="5 8" id="KW-0560">Oxidoreductase</keyword>
<comment type="caution">
    <text evidence="9">The sequence shown here is derived from an EMBL/GenBank/DDBJ whole genome shotgun (WGS) entry which is preliminary data.</text>
</comment>
<dbReference type="PANTHER" id="PTHR24292">
    <property type="entry name" value="CYTOCHROME P450"/>
    <property type="match status" value="1"/>
</dbReference>
<dbReference type="InterPro" id="IPR002401">
    <property type="entry name" value="Cyt_P450_E_grp-I"/>
</dbReference>
<keyword evidence="10" id="KW-1185">Reference proteome</keyword>
<dbReference type="PRINTS" id="PR00463">
    <property type="entry name" value="EP450I"/>
</dbReference>
<sequence length="102" mass="11960">MIIVIILCLLDHLDPDLFIPERFEGDFFKKIPTYAYFPFGGGPRVCIGNHFAHMEVVLVLACICQRYRFQLIENHHEIRPQPLITLRPRRGIQMKVVERNGQ</sequence>
<keyword evidence="7 8" id="KW-0503">Monooxygenase</keyword>
<dbReference type="InterPro" id="IPR036396">
    <property type="entry name" value="Cyt_P450_sf"/>
</dbReference>
<dbReference type="SUPFAM" id="SSF48264">
    <property type="entry name" value="Cytochrome P450"/>
    <property type="match status" value="1"/>
</dbReference>
<evidence type="ECO:0000256" key="8">
    <source>
        <dbReference type="RuleBase" id="RU000461"/>
    </source>
</evidence>
<dbReference type="RefSeq" id="WP_390187818.1">
    <property type="nucleotide sequence ID" value="NZ_JBHLTR010000131.1"/>
</dbReference>
<evidence type="ECO:0000313" key="10">
    <source>
        <dbReference type="Proteomes" id="UP001589833"/>
    </source>
</evidence>
<evidence type="ECO:0000256" key="5">
    <source>
        <dbReference type="ARBA" id="ARBA00023002"/>
    </source>
</evidence>
<reference evidence="9 10" key="1">
    <citation type="submission" date="2024-09" db="EMBL/GenBank/DDBJ databases">
        <authorList>
            <person name="Sun Q."/>
            <person name="Mori K."/>
        </authorList>
    </citation>
    <scope>NUCLEOTIDE SEQUENCE [LARGE SCALE GENOMIC DNA]</scope>
    <source>
        <strain evidence="9 10">NCAIM B.02301</strain>
    </source>
</reference>
<dbReference type="InterPro" id="IPR050476">
    <property type="entry name" value="Insect_CytP450_Detox"/>
</dbReference>
<dbReference type="Gene3D" id="1.10.630.10">
    <property type="entry name" value="Cytochrome P450"/>
    <property type="match status" value="1"/>
</dbReference>
<name>A0ABV6NNY6_9BACI</name>
<accession>A0ABV6NNY6</accession>
<comment type="cofactor">
    <cofactor evidence="1">
        <name>heme</name>
        <dbReference type="ChEBI" id="CHEBI:30413"/>
    </cofactor>
</comment>
<evidence type="ECO:0000256" key="7">
    <source>
        <dbReference type="ARBA" id="ARBA00023033"/>
    </source>
</evidence>
<dbReference type="PROSITE" id="PS00086">
    <property type="entry name" value="CYTOCHROME_P450"/>
    <property type="match status" value="1"/>
</dbReference>
<evidence type="ECO:0000256" key="4">
    <source>
        <dbReference type="ARBA" id="ARBA00022723"/>
    </source>
</evidence>
<evidence type="ECO:0000313" key="9">
    <source>
        <dbReference type="EMBL" id="MFC0562468.1"/>
    </source>
</evidence>
<dbReference type="Proteomes" id="UP001589833">
    <property type="component" value="Unassembled WGS sequence"/>
</dbReference>
<comment type="similarity">
    <text evidence="2 8">Belongs to the cytochrome P450 family.</text>
</comment>
<protein>
    <submittedName>
        <fullName evidence="9">Cytochrome P450</fullName>
    </submittedName>
</protein>